<feature type="transmembrane region" description="Helical" evidence="1">
    <location>
        <begin position="159"/>
        <end position="181"/>
    </location>
</feature>
<keyword evidence="1" id="KW-0812">Transmembrane</keyword>
<keyword evidence="1" id="KW-1133">Transmembrane helix</keyword>
<organism evidence="2 3">
    <name type="scientific">Blastopirellula marina</name>
    <dbReference type="NCBI Taxonomy" id="124"/>
    <lineage>
        <taxon>Bacteria</taxon>
        <taxon>Pseudomonadati</taxon>
        <taxon>Planctomycetota</taxon>
        <taxon>Planctomycetia</taxon>
        <taxon>Pirellulales</taxon>
        <taxon>Pirellulaceae</taxon>
        <taxon>Blastopirellula</taxon>
    </lineage>
</organism>
<dbReference type="EMBL" id="PUIB01000024">
    <property type="protein sequence ID" value="PQO28673.1"/>
    <property type="molecule type" value="Genomic_DNA"/>
</dbReference>
<comment type="caution">
    <text evidence="2">The sequence shown here is derived from an EMBL/GenBank/DDBJ whole genome shotgun (WGS) entry which is preliminary data.</text>
</comment>
<gene>
    <name evidence="2" type="ORF">C5Y98_23090</name>
</gene>
<dbReference type="Proteomes" id="UP000239388">
    <property type="component" value="Unassembled WGS sequence"/>
</dbReference>
<evidence type="ECO:0000313" key="2">
    <source>
        <dbReference type="EMBL" id="PQO28673.1"/>
    </source>
</evidence>
<dbReference type="AlphaFoldDB" id="A0A2S8F934"/>
<evidence type="ECO:0000313" key="3">
    <source>
        <dbReference type="Proteomes" id="UP000239388"/>
    </source>
</evidence>
<sequence length="253" mass="27835">MITDSELNFTLELPSGFVSRPDLVGAVPNITYVFQYGEASEEELPILLFIEKMGGFIGRQKVTPKDMPPGFQGEFFTTQWQGFEVQGFKVPESANGIDTFTYNVQIPLKKEAIQIKLFGQADRVETLKPLLKQVLEGLQGESNWLTSAAPSSVANSESYGTTLLIVGIAGVVLGFVLLWLLSRHSPKGTVLLIAIVLYVISWQMEDVRAREVRLFSGCLRMLGFAGGILGVVDLLRKRDPSPSLPPSDESEPK</sequence>
<feature type="transmembrane region" description="Helical" evidence="1">
    <location>
        <begin position="188"/>
        <end position="204"/>
    </location>
</feature>
<evidence type="ECO:0000256" key="1">
    <source>
        <dbReference type="SAM" id="Phobius"/>
    </source>
</evidence>
<name>A0A2S8F934_9BACT</name>
<proteinExistence type="predicted"/>
<reference evidence="2 3" key="1">
    <citation type="submission" date="2018-02" db="EMBL/GenBank/DDBJ databases">
        <title>Comparative genomes isolates from brazilian mangrove.</title>
        <authorList>
            <person name="Araujo J.E."/>
            <person name="Taketani R.G."/>
            <person name="Silva M.C.P."/>
            <person name="Loureco M.V."/>
            <person name="Andreote F.D."/>
        </authorList>
    </citation>
    <scope>NUCLEOTIDE SEQUENCE [LARGE SCALE GENOMIC DNA]</scope>
    <source>
        <strain evidence="2 3">NAP PRIS-MGV</strain>
    </source>
</reference>
<accession>A0A2S8F934</accession>
<protein>
    <submittedName>
        <fullName evidence="2">Uncharacterized protein</fullName>
    </submittedName>
</protein>
<keyword evidence="1" id="KW-0472">Membrane</keyword>